<accession>A0A843UXS4</accession>
<evidence type="ECO:0000313" key="2">
    <source>
        <dbReference type="Proteomes" id="UP000652761"/>
    </source>
</evidence>
<dbReference type="AlphaFoldDB" id="A0A843UXS4"/>
<sequence>MSQHAPKQVRETGKKVAEHIQSKSIWKGVQGVLNVIESLVRILRAVDGERRSDMGYLYEAMDQAKELIQMNNKMTYAKWWDIIDRRCEHTLHYNFHTAGHFFNPDTYIGSREEREL</sequence>
<keyword evidence="2" id="KW-1185">Reference proteome</keyword>
<protein>
    <submittedName>
        <fullName evidence="1">Uncharacterized protein</fullName>
    </submittedName>
</protein>
<reference evidence="1" key="1">
    <citation type="submission" date="2017-07" db="EMBL/GenBank/DDBJ databases">
        <title>Taro Niue Genome Assembly and Annotation.</title>
        <authorList>
            <person name="Atibalentja N."/>
            <person name="Keating K."/>
            <person name="Fields C.J."/>
        </authorList>
    </citation>
    <scope>NUCLEOTIDE SEQUENCE</scope>
    <source>
        <strain evidence="1">Niue_2</strain>
        <tissue evidence="1">Leaf</tissue>
    </source>
</reference>
<gene>
    <name evidence="1" type="ORF">Taro_020979</name>
</gene>
<comment type="caution">
    <text evidence="1">The sequence shown here is derived from an EMBL/GenBank/DDBJ whole genome shotgun (WGS) entry which is preliminary data.</text>
</comment>
<dbReference type="EMBL" id="NMUH01001055">
    <property type="protein sequence ID" value="MQL88428.1"/>
    <property type="molecule type" value="Genomic_DNA"/>
</dbReference>
<dbReference type="OrthoDB" id="779884at2759"/>
<evidence type="ECO:0000313" key="1">
    <source>
        <dbReference type="EMBL" id="MQL88428.1"/>
    </source>
</evidence>
<proteinExistence type="predicted"/>
<name>A0A843UXS4_COLES</name>
<organism evidence="1 2">
    <name type="scientific">Colocasia esculenta</name>
    <name type="common">Wild taro</name>
    <name type="synonym">Arum esculentum</name>
    <dbReference type="NCBI Taxonomy" id="4460"/>
    <lineage>
        <taxon>Eukaryota</taxon>
        <taxon>Viridiplantae</taxon>
        <taxon>Streptophyta</taxon>
        <taxon>Embryophyta</taxon>
        <taxon>Tracheophyta</taxon>
        <taxon>Spermatophyta</taxon>
        <taxon>Magnoliopsida</taxon>
        <taxon>Liliopsida</taxon>
        <taxon>Araceae</taxon>
        <taxon>Aroideae</taxon>
        <taxon>Colocasieae</taxon>
        <taxon>Colocasia</taxon>
    </lineage>
</organism>
<dbReference type="Proteomes" id="UP000652761">
    <property type="component" value="Unassembled WGS sequence"/>
</dbReference>